<evidence type="ECO:0000313" key="2">
    <source>
        <dbReference type="Proteomes" id="UP000694557"/>
    </source>
</evidence>
<dbReference type="AlphaFoldDB" id="A0A8C7HHS2"/>
<dbReference type="Proteomes" id="UP000694557">
    <property type="component" value="Unassembled WGS sequence"/>
</dbReference>
<reference evidence="1" key="1">
    <citation type="submission" date="2025-08" db="UniProtKB">
        <authorList>
            <consortium name="Ensembl"/>
        </authorList>
    </citation>
    <scope>IDENTIFICATION</scope>
</reference>
<dbReference type="InterPro" id="IPR032157">
    <property type="entry name" value="PAC4"/>
</dbReference>
<evidence type="ECO:0000313" key="1">
    <source>
        <dbReference type="Ensembl" id="ENSOKIP00005057911.1"/>
    </source>
</evidence>
<dbReference type="PANTHER" id="PTHR33559">
    <property type="entry name" value="PROTEASOME ASSEMBLY CHAPERONE 4"/>
    <property type="match status" value="1"/>
</dbReference>
<organism evidence="1 2">
    <name type="scientific">Oncorhynchus kisutch</name>
    <name type="common">Coho salmon</name>
    <name type="synonym">Salmo kisutch</name>
    <dbReference type="NCBI Taxonomy" id="8019"/>
    <lineage>
        <taxon>Eukaryota</taxon>
        <taxon>Metazoa</taxon>
        <taxon>Chordata</taxon>
        <taxon>Craniata</taxon>
        <taxon>Vertebrata</taxon>
        <taxon>Euteleostomi</taxon>
        <taxon>Actinopterygii</taxon>
        <taxon>Neopterygii</taxon>
        <taxon>Teleostei</taxon>
        <taxon>Protacanthopterygii</taxon>
        <taxon>Salmoniformes</taxon>
        <taxon>Salmonidae</taxon>
        <taxon>Salmoninae</taxon>
        <taxon>Oncorhynchus</taxon>
    </lineage>
</organism>
<dbReference type="Pfam" id="PF16093">
    <property type="entry name" value="PAC4"/>
    <property type="match status" value="1"/>
</dbReference>
<evidence type="ECO:0008006" key="3">
    <source>
        <dbReference type="Google" id="ProtNLM"/>
    </source>
</evidence>
<accession>A0A8C7HHS2</accession>
<dbReference type="GO" id="GO:0043248">
    <property type="term" value="P:proteasome assembly"/>
    <property type="evidence" value="ECO:0007669"/>
    <property type="project" value="InterPro"/>
</dbReference>
<dbReference type="PANTHER" id="PTHR33559:SF1">
    <property type="entry name" value="PROTEASOME ASSEMBLY CHAPERONE 4"/>
    <property type="match status" value="1"/>
</dbReference>
<dbReference type="GeneTree" id="ENSGT00940000167364"/>
<name>A0A8C7HHS2_ONCKI</name>
<gene>
    <name evidence="1" type="primary">psmg4</name>
</gene>
<sequence>MRWLKCLNNGLVSLSSYKHLFNMNIAESGAVGDAITVHDFSEKILEQTVHFHVIKLNGGFFLWVGSNPVLSNLAVSMESKFDSMPLSTLVLGDPSDTTPNSLAQRLSKHPFILSISSLSHGYLLEQEVLLCSKSGHEFLYGGQCVSNLVNKKCYSYLIKLNVRDG</sequence>
<dbReference type="Ensembl" id="ENSOKIT00005061572.1">
    <property type="protein sequence ID" value="ENSOKIP00005057911.1"/>
    <property type="gene ID" value="ENSOKIG00005024843.1"/>
</dbReference>
<keyword evidence="2" id="KW-1185">Reference proteome</keyword>
<reference evidence="1" key="2">
    <citation type="submission" date="2025-09" db="UniProtKB">
        <authorList>
            <consortium name="Ensembl"/>
        </authorList>
    </citation>
    <scope>IDENTIFICATION</scope>
</reference>
<proteinExistence type="predicted"/>
<protein>
    <recommendedName>
        <fullName evidence="3">Proteasome assembly chaperone 4</fullName>
    </recommendedName>
</protein>